<dbReference type="SFLD" id="SFLDS00028">
    <property type="entry name" value="Proline_Racemase"/>
    <property type="match status" value="1"/>
</dbReference>
<evidence type="ECO:0000256" key="1">
    <source>
        <dbReference type="ARBA" id="ARBA00007529"/>
    </source>
</evidence>
<evidence type="ECO:0000313" key="3">
    <source>
        <dbReference type="Proteomes" id="UP001606303"/>
    </source>
</evidence>
<proteinExistence type="inferred from homology"/>
<dbReference type="NCBIfam" id="NF010577">
    <property type="entry name" value="PRK13970.1"/>
    <property type="match status" value="1"/>
</dbReference>
<dbReference type="PANTHER" id="PTHR33442:SF1">
    <property type="entry name" value="TRANS-3-HYDROXY-L-PROLINE DEHYDRATASE"/>
    <property type="match status" value="1"/>
</dbReference>
<comment type="caution">
    <text evidence="2">The sequence shown here is derived from an EMBL/GenBank/DDBJ whole genome shotgun (WGS) entry which is preliminary data.</text>
</comment>
<dbReference type="GO" id="GO:0047580">
    <property type="term" value="F:4-hydroxyproline epimerase activity"/>
    <property type="evidence" value="ECO:0007669"/>
    <property type="project" value="UniProtKB-EC"/>
</dbReference>
<reference evidence="2 3" key="1">
    <citation type="submission" date="2024-08" db="EMBL/GenBank/DDBJ databases">
        <authorList>
            <person name="Lu H."/>
        </authorList>
    </citation>
    <scope>NUCLEOTIDE SEQUENCE [LARGE SCALE GENOMIC DNA]</scope>
    <source>
        <strain evidence="2 3">BYS87W</strain>
    </source>
</reference>
<protein>
    <submittedName>
        <fullName evidence="2">4-hydroxyproline epimerase</fullName>
        <ecNumber evidence="2">5.1.1.8</ecNumber>
    </submittedName>
</protein>
<gene>
    <name evidence="2" type="ORF">ACG01O_00925</name>
</gene>
<name>A0ABW7GTQ0_9BURK</name>
<dbReference type="RefSeq" id="WP_394382452.1">
    <property type="nucleotide sequence ID" value="NZ_JBIGIB010000001.1"/>
</dbReference>
<keyword evidence="2" id="KW-0413">Isomerase</keyword>
<dbReference type="InterPro" id="IPR008794">
    <property type="entry name" value="Pro_racemase_fam"/>
</dbReference>
<dbReference type="SUPFAM" id="SSF54506">
    <property type="entry name" value="Diaminopimelate epimerase-like"/>
    <property type="match status" value="1"/>
</dbReference>
<dbReference type="EMBL" id="JBIGIB010000001">
    <property type="protein sequence ID" value="MFG6465161.1"/>
    <property type="molecule type" value="Genomic_DNA"/>
</dbReference>
<accession>A0ABW7GTQ0</accession>
<comment type="similarity">
    <text evidence="1">Belongs to the proline racemase family.</text>
</comment>
<dbReference type="Proteomes" id="UP001606303">
    <property type="component" value="Unassembled WGS sequence"/>
</dbReference>
<dbReference type="Gene3D" id="3.10.310.10">
    <property type="entry name" value="Diaminopimelate Epimerase, Chain A, domain 1"/>
    <property type="match status" value="2"/>
</dbReference>
<evidence type="ECO:0000313" key="2">
    <source>
        <dbReference type="EMBL" id="MFG6465161.1"/>
    </source>
</evidence>
<sequence length="313" mass="32982">MQRIQVIDSHTGGEPTRVVVGGFPALGTGPMADRLQHLRDHHDAWRRATLLEPRGSDVLVGALLCPPQNPAHTAGVIFFNNAGYLGMCGHGTIGLVATLAHLGRIGPGAHVVETPVGPVTATLHDDGRVSVRNVPAHRLAAEVAVTLPDGQVVTGDIAWGGNWFFLCADHGQRIAPDRVRALTDYADTLAQALHAQGHRGTGGAVIDHIELFTDADPALADSQSFVLCPGREYDRSPCGTGTSAKLACLVARGELAPGQVWRQASVIGSVFEGWVERDGEALVPTIRGQAFISAEATLLIDPADPFGWGLPGR</sequence>
<dbReference type="PANTHER" id="PTHR33442">
    <property type="entry name" value="TRANS-3-HYDROXY-L-PROLINE DEHYDRATASE"/>
    <property type="match status" value="1"/>
</dbReference>
<organism evidence="2 3">
    <name type="scientific">Pelomonas baiyunensis</name>
    <dbReference type="NCBI Taxonomy" id="3299026"/>
    <lineage>
        <taxon>Bacteria</taxon>
        <taxon>Pseudomonadati</taxon>
        <taxon>Pseudomonadota</taxon>
        <taxon>Betaproteobacteria</taxon>
        <taxon>Burkholderiales</taxon>
        <taxon>Sphaerotilaceae</taxon>
        <taxon>Roseateles</taxon>
    </lineage>
</organism>
<dbReference type="Pfam" id="PF05544">
    <property type="entry name" value="Pro_racemase"/>
    <property type="match status" value="1"/>
</dbReference>
<keyword evidence="3" id="KW-1185">Reference proteome</keyword>
<dbReference type="EC" id="5.1.1.8" evidence="2"/>
<dbReference type="PIRSF" id="PIRSF029792">
    <property type="entry name" value="Pro_racemase"/>
    <property type="match status" value="1"/>
</dbReference>